<name>A0A286D8S8_9GAMM</name>
<reference evidence="2 3" key="1">
    <citation type="submission" date="2017-09" db="EMBL/GenBank/DDBJ databases">
        <authorList>
            <person name="Ehlers B."/>
            <person name="Leendertz F.H."/>
        </authorList>
    </citation>
    <scope>NUCLEOTIDE SEQUENCE [LARGE SCALE GENOMIC DNA]</scope>
    <source>
        <strain evidence="2 3">CGMCC 1.10978</strain>
    </source>
</reference>
<evidence type="ECO:0000313" key="3">
    <source>
        <dbReference type="Proteomes" id="UP000219374"/>
    </source>
</evidence>
<accession>A0A286D8S8</accession>
<evidence type="ECO:0000313" key="2">
    <source>
        <dbReference type="EMBL" id="SOD55065.1"/>
    </source>
</evidence>
<dbReference type="OrthoDB" id="6051308at2"/>
<dbReference type="AlphaFoldDB" id="A0A286D8S8"/>
<sequence>MAFKMPTSGRWWRLTAGVLLMHAGPALAAADTPAAGEARVFLFHASGFPGWGVADTDGRLVRAPLTPLRRVAPDRWLASDYDASAEIWLDDRGNEMARMQGADVEDEPLPQHPSGERDYRGALWPVVRNGDTSLVDANGAVAMPWQQGYGQWRLTIHPERIVWVPQRGPETILAWHGKPALQLGEDEMRVSGPFRERLLYWICDYARERPCQLRDEQGGVHLEGDWDDLRAMDDGRWLARGGNTWAVLDERGNPQGALRYLAGSYFPRLRSGASDRLEEDWPMAVRAFRFADLQAALAVVEAGGEAVEPVMTEGLLQRDGSFHPLPEGYGYPVRIVPGRWRVSRAQGQDDDGRIIDDRAAPVFALGHDNVQAVDGRPDVLVRYPQGGAAGRPGWSLVDRDGKVLFHHPAVTELRSRGPGFVGSLEGQRRIWVAADFRHWLLPPDSDIREVDAGGRLLLVATGETMRLFNTGTGGFVGAAFDHAEPPSEGWLVFNRAGYYGLMDADGNEALAPRYYQVKPWGADRWWSRGQLGEHEYLRLHGADGAVLFARRDGSLLDLPRERELDGVASPVASIVGKSYRTAQGSYFVQQWIDRQGQTVLMAAQCPGADPDSVLANGAGLLMGKGWPQPLYHGGECELPESVRAELDARPAEAVPSAVSAWSAGW</sequence>
<proteinExistence type="predicted"/>
<keyword evidence="1" id="KW-0732">Signal</keyword>
<evidence type="ECO:0008006" key="4">
    <source>
        <dbReference type="Google" id="ProtNLM"/>
    </source>
</evidence>
<feature type="chain" id="PRO_5012990412" description="WG containing repeat-containing protein" evidence="1">
    <location>
        <begin position="29"/>
        <end position="665"/>
    </location>
</feature>
<protein>
    <recommendedName>
        <fullName evidence="4">WG containing repeat-containing protein</fullName>
    </recommendedName>
</protein>
<feature type="signal peptide" evidence="1">
    <location>
        <begin position="1"/>
        <end position="28"/>
    </location>
</feature>
<keyword evidence="3" id="KW-1185">Reference proteome</keyword>
<dbReference type="Proteomes" id="UP000219374">
    <property type="component" value="Unassembled WGS sequence"/>
</dbReference>
<evidence type="ECO:0000256" key="1">
    <source>
        <dbReference type="SAM" id="SignalP"/>
    </source>
</evidence>
<gene>
    <name evidence="2" type="ORF">SAMN06296416_10628</name>
</gene>
<organism evidence="2 3">
    <name type="scientific">Pseudoxanthomonas wuyuanensis</name>
    <dbReference type="NCBI Taxonomy" id="1073196"/>
    <lineage>
        <taxon>Bacteria</taxon>
        <taxon>Pseudomonadati</taxon>
        <taxon>Pseudomonadota</taxon>
        <taxon>Gammaproteobacteria</taxon>
        <taxon>Lysobacterales</taxon>
        <taxon>Lysobacteraceae</taxon>
        <taxon>Pseudoxanthomonas</taxon>
    </lineage>
</organism>
<dbReference type="EMBL" id="OCND01000006">
    <property type="protein sequence ID" value="SOD55065.1"/>
    <property type="molecule type" value="Genomic_DNA"/>
</dbReference>
<dbReference type="RefSeq" id="WP_097122341.1">
    <property type="nucleotide sequence ID" value="NZ_OCND01000006.1"/>
</dbReference>